<evidence type="ECO:0000313" key="1">
    <source>
        <dbReference type="EMBL" id="RHN43735.1"/>
    </source>
</evidence>
<name>A0A396GY30_MEDTR</name>
<organism evidence="1 2">
    <name type="scientific">Medicago truncatula</name>
    <name type="common">Barrel medic</name>
    <name type="synonym">Medicago tribuloides</name>
    <dbReference type="NCBI Taxonomy" id="3880"/>
    <lineage>
        <taxon>Eukaryota</taxon>
        <taxon>Viridiplantae</taxon>
        <taxon>Streptophyta</taxon>
        <taxon>Embryophyta</taxon>
        <taxon>Tracheophyta</taxon>
        <taxon>Spermatophyta</taxon>
        <taxon>Magnoliopsida</taxon>
        <taxon>eudicotyledons</taxon>
        <taxon>Gunneridae</taxon>
        <taxon>Pentapetalae</taxon>
        <taxon>rosids</taxon>
        <taxon>fabids</taxon>
        <taxon>Fabales</taxon>
        <taxon>Fabaceae</taxon>
        <taxon>Papilionoideae</taxon>
        <taxon>50 kb inversion clade</taxon>
        <taxon>NPAAA clade</taxon>
        <taxon>Hologalegina</taxon>
        <taxon>IRL clade</taxon>
        <taxon>Trifolieae</taxon>
        <taxon>Medicago</taxon>
    </lineage>
</organism>
<dbReference type="AlphaFoldDB" id="A0A396GY30"/>
<comment type="caution">
    <text evidence="1">The sequence shown here is derived from an EMBL/GenBank/DDBJ whole genome shotgun (WGS) entry which is preliminary data.</text>
</comment>
<dbReference type="Proteomes" id="UP000265566">
    <property type="component" value="Chromosome 8"/>
</dbReference>
<sequence>MAFGQIMDLVTYFRTSKMFSAKSALWGPLNGRYVGLHAVTSIEHLK</sequence>
<evidence type="ECO:0000313" key="2">
    <source>
        <dbReference type="Proteomes" id="UP000265566"/>
    </source>
</evidence>
<dbReference type="EMBL" id="PSQE01000008">
    <property type="protein sequence ID" value="RHN43735.1"/>
    <property type="molecule type" value="Genomic_DNA"/>
</dbReference>
<reference evidence="2" key="1">
    <citation type="journal article" date="2018" name="Nat. Plants">
        <title>Whole-genome landscape of Medicago truncatula symbiotic genes.</title>
        <authorList>
            <person name="Pecrix Y."/>
            <person name="Staton S.E."/>
            <person name="Sallet E."/>
            <person name="Lelandais-Briere C."/>
            <person name="Moreau S."/>
            <person name="Carrere S."/>
            <person name="Blein T."/>
            <person name="Jardinaud M.F."/>
            <person name="Latrasse D."/>
            <person name="Zouine M."/>
            <person name="Zahm M."/>
            <person name="Kreplak J."/>
            <person name="Mayjonade B."/>
            <person name="Satge C."/>
            <person name="Perez M."/>
            <person name="Cauet S."/>
            <person name="Marande W."/>
            <person name="Chantry-Darmon C."/>
            <person name="Lopez-Roques C."/>
            <person name="Bouchez O."/>
            <person name="Berard A."/>
            <person name="Debelle F."/>
            <person name="Munos S."/>
            <person name="Bendahmane A."/>
            <person name="Berges H."/>
            <person name="Niebel A."/>
            <person name="Buitink J."/>
            <person name="Frugier F."/>
            <person name="Benhamed M."/>
            <person name="Crespi M."/>
            <person name="Gouzy J."/>
            <person name="Gamas P."/>
        </authorList>
    </citation>
    <scope>NUCLEOTIDE SEQUENCE [LARGE SCALE GENOMIC DNA]</scope>
    <source>
        <strain evidence="2">cv. Jemalong A17</strain>
    </source>
</reference>
<protein>
    <submittedName>
        <fullName evidence="1">Uncharacterized protein</fullName>
    </submittedName>
</protein>
<proteinExistence type="predicted"/>
<accession>A0A396GY30</accession>
<dbReference type="Gramene" id="rna50356">
    <property type="protein sequence ID" value="RHN43735.1"/>
    <property type="gene ID" value="gene50356"/>
</dbReference>
<gene>
    <name evidence="1" type="ORF">MtrunA17_Chr8g0391101</name>
</gene>